<protein>
    <submittedName>
        <fullName evidence="1">Uncharacterized protein</fullName>
    </submittedName>
</protein>
<sequence length="40" mass="4695">MKHFISVYLFLWTEEGDRPHNYTCSTSDCFHVALSKMKDG</sequence>
<name>A0A0E9W8Z6_ANGAN</name>
<reference evidence="1" key="1">
    <citation type="submission" date="2014-11" db="EMBL/GenBank/DDBJ databases">
        <authorList>
            <person name="Amaro Gonzalez C."/>
        </authorList>
    </citation>
    <scope>NUCLEOTIDE SEQUENCE</scope>
</reference>
<evidence type="ECO:0000313" key="1">
    <source>
        <dbReference type="EMBL" id="JAH85963.1"/>
    </source>
</evidence>
<dbReference type="EMBL" id="GBXM01022614">
    <property type="protein sequence ID" value="JAH85963.1"/>
    <property type="molecule type" value="Transcribed_RNA"/>
</dbReference>
<accession>A0A0E9W8Z6</accession>
<organism evidence="1">
    <name type="scientific">Anguilla anguilla</name>
    <name type="common">European freshwater eel</name>
    <name type="synonym">Muraena anguilla</name>
    <dbReference type="NCBI Taxonomy" id="7936"/>
    <lineage>
        <taxon>Eukaryota</taxon>
        <taxon>Metazoa</taxon>
        <taxon>Chordata</taxon>
        <taxon>Craniata</taxon>
        <taxon>Vertebrata</taxon>
        <taxon>Euteleostomi</taxon>
        <taxon>Actinopterygii</taxon>
        <taxon>Neopterygii</taxon>
        <taxon>Teleostei</taxon>
        <taxon>Anguilliformes</taxon>
        <taxon>Anguillidae</taxon>
        <taxon>Anguilla</taxon>
    </lineage>
</organism>
<reference evidence="1" key="2">
    <citation type="journal article" date="2015" name="Fish Shellfish Immunol.">
        <title>Early steps in the European eel (Anguilla anguilla)-Vibrio vulnificus interaction in the gills: Role of the RtxA13 toxin.</title>
        <authorList>
            <person name="Callol A."/>
            <person name="Pajuelo D."/>
            <person name="Ebbesson L."/>
            <person name="Teles M."/>
            <person name="MacKenzie S."/>
            <person name="Amaro C."/>
        </authorList>
    </citation>
    <scope>NUCLEOTIDE SEQUENCE</scope>
</reference>
<proteinExistence type="predicted"/>
<dbReference type="AlphaFoldDB" id="A0A0E9W8Z6"/>